<evidence type="ECO:0000259" key="1">
    <source>
        <dbReference type="Pfam" id="PF02557"/>
    </source>
</evidence>
<sequence>MDGVLSITQRISGIQAQLTALSTPPPATVDTAGTFDRIFTQAAGEFAPVTAPAAPAATAPVGALNNKGVPTDLAMYDNGKIPAQALAPIGATGHSMWAPAAANFEKLLADAKADGVEIGINDSYRTYERQLELVDRLGLYNEGGLAAVPGTSNHGWGRAVDLHLDGEALTWMRANGEKYGFVEDTPRETWHWAYYPDRVQSP</sequence>
<dbReference type="EMBL" id="UETB01000001">
    <property type="protein sequence ID" value="SSA36599.1"/>
    <property type="molecule type" value="Genomic_DNA"/>
</dbReference>
<dbReference type="Gene3D" id="3.30.1380.10">
    <property type="match status" value="1"/>
</dbReference>
<dbReference type="CDD" id="cd14814">
    <property type="entry name" value="Peptidase_M15"/>
    <property type="match status" value="1"/>
</dbReference>
<proteinExistence type="predicted"/>
<dbReference type="InterPro" id="IPR009045">
    <property type="entry name" value="Zn_M74/Hedgehog-like"/>
</dbReference>
<evidence type="ECO:0000313" key="2">
    <source>
        <dbReference type="EMBL" id="SSA36599.1"/>
    </source>
</evidence>
<dbReference type="SUPFAM" id="SSF55166">
    <property type="entry name" value="Hedgehog/DD-peptidase"/>
    <property type="match status" value="1"/>
</dbReference>
<reference evidence="2 3" key="1">
    <citation type="submission" date="2016-10" db="EMBL/GenBank/DDBJ databases">
        <authorList>
            <person name="Cai Z."/>
        </authorList>
    </citation>
    <scope>NUCLEOTIDE SEQUENCE [LARGE SCALE GENOMIC DNA]</scope>
    <source>
        <strain evidence="2 3">CGMCC 1.10826</strain>
    </source>
</reference>
<dbReference type="Proteomes" id="UP000250222">
    <property type="component" value="Unassembled WGS sequence"/>
</dbReference>
<dbReference type="InterPro" id="IPR003709">
    <property type="entry name" value="VanY-like_core_dom"/>
</dbReference>
<protein>
    <submittedName>
        <fullName evidence="2">D-alanyl-D-alanine carboxypeptidase</fullName>
    </submittedName>
</protein>
<dbReference type="PANTHER" id="PTHR34385:SF1">
    <property type="entry name" value="PEPTIDOGLYCAN L-ALANYL-D-GLUTAMATE ENDOPEPTIDASE CWLK"/>
    <property type="match status" value="1"/>
</dbReference>
<dbReference type="GO" id="GO:0006508">
    <property type="term" value="P:proteolysis"/>
    <property type="evidence" value="ECO:0007669"/>
    <property type="project" value="InterPro"/>
</dbReference>
<evidence type="ECO:0000313" key="3">
    <source>
        <dbReference type="Proteomes" id="UP000250222"/>
    </source>
</evidence>
<dbReference type="OrthoDB" id="5496837at2"/>
<dbReference type="Pfam" id="PF02557">
    <property type="entry name" value="VanY"/>
    <property type="match status" value="1"/>
</dbReference>
<keyword evidence="2" id="KW-0645">Protease</keyword>
<dbReference type="GO" id="GO:0004180">
    <property type="term" value="F:carboxypeptidase activity"/>
    <property type="evidence" value="ECO:0007669"/>
    <property type="project" value="UniProtKB-KW"/>
</dbReference>
<organism evidence="2 3">
    <name type="scientific">Georgenia satyanarayanai</name>
    <dbReference type="NCBI Taxonomy" id="860221"/>
    <lineage>
        <taxon>Bacteria</taxon>
        <taxon>Bacillati</taxon>
        <taxon>Actinomycetota</taxon>
        <taxon>Actinomycetes</taxon>
        <taxon>Micrococcales</taxon>
        <taxon>Bogoriellaceae</taxon>
        <taxon>Georgenia</taxon>
    </lineage>
</organism>
<feature type="domain" description="D-alanyl-D-alanine carboxypeptidase-like core" evidence="1">
    <location>
        <begin position="95"/>
        <end position="196"/>
    </location>
</feature>
<accession>A0A2Y9A279</accession>
<keyword evidence="3" id="KW-1185">Reference proteome</keyword>
<dbReference type="RefSeq" id="WP_110850781.1">
    <property type="nucleotide sequence ID" value="NZ_QKLZ01000001.1"/>
</dbReference>
<keyword evidence="2" id="KW-0378">Hydrolase</keyword>
<dbReference type="AlphaFoldDB" id="A0A2Y9A279"/>
<dbReference type="PANTHER" id="PTHR34385">
    <property type="entry name" value="D-ALANYL-D-ALANINE CARBOXYPEPTIDASE"/>
    <property type="match status" value="1"/>
</dbReference>
<gene>
    <name evidence="2" type="ORF">SAMN05216184_101263</name>
</gene>
<name>A0A2Y9A279_9MICO</name>
<dbReference type="InterPro" id="IPR052179">
    <property type="entry name" value="DD-CPase-like"/>
</dbReference>
<keyword evidence="2" id="KW-0121">Carboxypeptidase</keyword>